<proteinExistence type="inferred from homology"/>
<dbReference type="PANTHER" id="PTHR10869:SF238">
    <property type="entry name" value="PROLYL 4-HYDROXYLASE 6-RELATED"/>
    <property type="match status" value="1"/>
</dbReference>
<dbReference type="EC" id="1.14.11.2" evidence="4"/>
<evidence type="ECO:0000256" key="1">
    <source>
        <dbReference type="ARBA" id="ARBA00001961"/>
    </source>
</evidence>
<comment type="subcellular location">
    <subcellularLocation>
        <location evidence="2">Endoplasmic reticulum membrane</location>
        <topology evidence="2">Single-pass type II membrane protein</topology>
    </subcellularLocation>
</comment>
<comment type="cofactor">
    <cofactor evidence="1">
        <name>L-ascorbate</name>
        <dbReference type="ChEBI" id="CHEBI:38290"/>
    </cofactor>
</comment>
<evidence type="ECO:0000256" key="12">
    <source>
        <dbReference type="ARBA" id="ARBA00023136"/>
    </source>
</evidence>
<evidence type="ECO:0000259" key="16">
    <source>
        <dbReference type="PROSITE" id="PS51471"/>
    </source>
</evidence>
<keyword evidence="8" id="KW-0735">Signal-anchor</keyword>
<dbReference type="Gene3D" id="2.60.120.620">
    <property type="entry name" value="q2cbj1_9rhob like domain"/>
    <property type="match status" value="1"/>
</dbReference>
<dbReference type="GO" id="GO:0005789">
    <property type="term" value="C:endoplasmic reticulum membrane"/>
    <property type="evidence" value="ECO:0007669"/>
    <property type="project" value="UniProtKB-SubCell"/>
</dbReference>
<comment type="similarity">
    <text evidence="3">Belongs to the P4HA family.</text>
</comment>
<dbReference type="GO" id="GO:0031418">
    <property type="term" value="F:L-ascorbic acid binding"/>
    <property type="evidence" value="ECO:0007669"/>
    <property type="project" value="InterPro"/>
</dbReference>
<protein>
    <recommendedName>
        <fullName evidence="4">procollagen-proline 4-dioxygenase</fullName>
        <ecNumber evidence="4">1.14.11.2</ecNumber>
    </recommendedName>
</protein>
<gene>
    <name evidence="17" type="ORF">DTER00134_LOCUS14784</name>
</gene>
<comment type="catalytic activity">
    <reaction evidence="14">
        <text>L-prolyl-[collagen] + 2-oxoglutarate + O2 = trans-4-hydroxy-L-prolyl-[collagen] + succinate + CO2</text>
        <dbReference type="Rhea" id="RHEA:18945"/>
        <dbReference type="Rhea" id="RHEA-COMP:11676"/>
        <dbReference type="Rhea" id="RHEA-COMP:11680"/>
        <dbReference type="ChEBI" id="CHEBI:15379"/>
        <dbReference type="ChEBI" id="CHEBI:16526"/>
        <dbReference type="ChEBI" id="CHEBI:16810"/>
        <dbReference type="ChEBI" id="CHEBI:30031"/>
        <dbReference type="ChEBI" id="CHEBI:50342"/>
        <dbReference type="ChEBI" id="CHEBI:61965"/>
        <dbReference type="EC" id="1.14.11.2"/>
    </reaction>
</comment>
<name>A0A7S3R1B1_DUNTE</name>
<dbReference type="GO" id="GO:0004656">
    <property type="term" value="F:procollagen-proline 4-dioxygenase activity"/>
    <property type="evidence" value="ECO:0007669"/>
    <property type="project" value="UniProtKB-EC"/>
</dbReference>
<dbReference type="InterPro" id="IPR005123">
    <property type="entry name" value="Oxoglu/Fe-dep_dioxygenase_dom"/>
</dbReference>
<feature type="chain" id="PRO_5030984465" description="procollagen-proline 4-dioxygenase" evidence="15">
    <location>
        <begin position="23"/>
        <end position="285"/>
    </location>
</feature>
<reference evidence="17" key="1">
    <citation type="submission" date="2021-01" db="EMBL/GenBank/DDBJ databases">
        <authorList>
            <person name="Corre E."/>
            <person name="Pelletier E."/>
            <person name="Niang G."/>
            <person name="Scheremetjew M."/>
            <person name="Finn R."/>
            <person name="Kale V."/>
            <person name="Holt S."/>
            <person name="Cochrane G."/>
            <person name="Meng A."/>
            <person name="Brown T."/>
            <person name="Cohen L."/>
        </authorList>
    </citation>
    <scope>NUCLEOTIDE SEQUENCE</scope>
    <source>
        <strain evidence="17">CCMP1320</strain>
    </source>
</reference>
<dbReference type="FunFam" id="2.60.120.620:FF:000002">
    <property type="entry name" value="Prolyl 4-hydroxylase 4"/>
    <property type="match status" value="1"/>
</dbReference>
<evidence type="ECO:0000256" key="13">
    <source>
        <dbReference type="ARBA" id="ARBA00023180"/>
    </source>
</evidence>
<feature type="signal peptide" evidence="15">
    <location>
        <begin position="1"/>
        <end position="22"/>
    </location>
</feature>
<evidence type="ECO:0000256" key="11">
    <source>
        <dbReference type="ARBA" id="ARBA00023004"/>
    </source>
</evidence>
<evidence type="ECO:0000256" key="3">
    <source>
        <dbReference type="ARBA" id="ARBA00006511"/>
    </source>
</evidence>
<dbReference type="GO" id="GO:0005506">
    <property type="term" value="F:iron ion binding"/>
    <property type="evidence" value="ECO:0007669"/>
    <property type="project" value="InterPro"/>
</dbReference>
<keyword evidence="15" id="KW-0732">Signal</keyword>
<evidence type="ECO:0000256" key="14">
    <source>
        <dbReference type="ARBA" id="ARBA00049169"/>
    </source>
</evidence>
<dbReference type="InterPro" id="IPR045054">
    <property type="entry name" value="P4HA-like"/>
</dbReference>
<organism evidence="17">
    <name type="scientific">Dunaliella tertiolecta</name>
    <name type="common">Green alga</name>
    <dbReference type="NCBI Taxonomy" id="3047"/>
    <lineage>
        <taxon>Eukaryota</taxon>
        <taxon>Viridiplantae</taxon>
        <taxon>Chlorophyta</taxon>
        <taxon>core chlorophytes</taxon>
        <taxon>Chlorophyceae</taxon>
        <taxon>CS clade</taxon>
        <taxon>Chlamydomonadales</taxon>
        <taxon>Dunaliellaceae</taxon>
        <taxon>Dunaliella</taxon>
    </lineage>
</organism>
<keyword evidence="9" id="KW-1133">Transmembrane helix</keyword>
<dbReference type="Pfam" id="PF13640">
    <property type="entry name" value="2OG-FeII_Oxy_3"/>
    <property type="match status" value="1"/>
</dbReference>
<evidence type="ECO:0000256" key="8">
    <source>
        <dbReference type="ARBA" id="ARBA00022968"/>
    </source>
</evidence>
<evidence type="ECO:0000256" key="7">
    <source>
        <dbReference type="ARBA" id="ARBA00022964"/>
    </source>
</evidence>
<dbReference type="SMART" id="SM00702">
    <property type="entry name" value="P4Hc"/>
    <property type="match status" value="1"/>
</dbReference>
<keyword evidence="11" id="KW-0408">Iron</keyword>
<evidence type="ECO:0000256" key="2">
    <source>
        <dbReference type="ARBA" id="ARBA00004648"/>
    </source>
</evidence>
<keyword evidence="10" id="KW-0560">Oxidoreductase</keyword>
<keyword evidence="5" id="KW-0812">Transmembrane</keyword>
<dbReference type="SUPFAM" id="SSF51197">
    <property type="entry name" value="Clavaminate synthase-like"/>
    <property type="match status" value="1"/>
</dbReference>
<dbReference type="PANTHER" id="PTHR10869">
    <property type="entry name" value="PROLYL 4-HYDROXYLASE ALPHA SUBUNIT"/>
    <property type="match status" value="1"/>
</dbReference>
<dbReference type="InterPro" id="IPR044862">
    <property type="entry name" value="Pro_4_hyd_alph_FE2OG_OXY"/>
</dbReference>
<evidence type="ECO:0000256" key="4">
    <source>
        <dbReference type="ARBA" id="ARBA00012269"/>
    </source>
</evidence>
<evidence type="ECO:0000313" key="17">
    <source>
        <dbReference type="EMBL" id="CAE0499711.1"/>
    </source>
</evidence>
<dbReference type="EMBL" id="HBIP01024604">
    <property type="protein sequence ID" value="CAE0499711.1"/>
    <property type="molecule type" value="Transcribed_RNA"/>
</dbReference>
<evidence type="ECO:0000256" key="9">
    <source>
        <dbReference type="ARBA" id="ARBA00022989"/>
    </source>
</evidence>
<dbReference type="AlphaFoldDB" id="A0A7S3R1B1"/>
<evidence type="ECO:0000256" key="5">
    <source>
        <dbReference type="ARBA" id="ARBA00022692"/>
    </source>
</evidence>
<evidence type="ECO:0000256" key="15">
    <source>
        <dbReference type="SAM" id="SignalP"/>
    </source>
</evidence>
<accession>A0A7S3R1B1</accession>
<dbReference type="PROSITE" id="PS51471">
    <property type="entry name" value="FE2OG_OXY"/>
    <property type="match status" value="1"/>
</dbReference>
<keyword evidence="7" id="KW-0223">Dioxygenase</keyword>
<keyword evidence="6" id="KW-0479">Metal-binding</keyword>
<keyword evidence="13" id="KW-0325">Glycoprotein</keyword>
<sequence length="285" mass="32022">MHPAMLLLNACWVLVLATLANAARDLPTIPLGIPLPSQSPFNPEYHIASPQMEVLSADARIFLFRNFLSEAECDYIRERAEKRLTRSGVVDTKNGGSEINDIRTSMGMFFNRGEDPVIQAIDRRIANVSMTPVYHGEGLQVLRYEVGQKYEAHWDYFFDEKNAAKGANRYATMLTFLDTVEEGGETVFTKMPTPNGRDNKGFSECAKHHLAVKPHKGDAVLFHSMTFTGELEQRSMHGACPVIKGTKWSMAKWIHAKHYPMGDLYDLEAEAAKKPKPAEPSTEEF</sequence>
<evidence type="ECO:0000256" key="6">
    <source>
        <dbReference type="ARBA" id="ARBA00022723"/>
    </source>
</evidence>
<evidence type="ECO:0000256" key="10">
    <source>
        <dbReference type="ARBA" id="ARBA00023002"/>
    </source>
</evidence>
<keyword evidence="12" id="KW-0472">Membrane</keyword>
<feature type="domain" description="Fe2OG dioxygenase" evidence="16">
    <location>
        <begin position="135"/>
        <end position="256"/>
    </location>
</feature>
<dbReference type="InterPro" id="IPR006620">
    <property type="entry name" value="Pro_4_hyd_alph"/>
</dbReference>